<feature type="transmembrane region" description="Helical" evidence="1">
    <location>
        <begin position="47"/>
        <end position="68"/>
    </location>
</feature>
<keyword evidence="1" id="KW-0812">Transmembrane</keyword>
<dbReference type="PROSITE" id="PS51257">
    <property type="entry name" value="PROKAR_LIPOPROTEIN"/>
    <property type="match status" value="1"/>
</dbReference>
<keyword evidence="1" id="KW-0472">Membrane</keyword>
<keyword evidence="3" id="KW-1185">Reference proteome</keyword>
<reference evidence="2 3" key="1">
    <citation type="journal article" date="2017" name="Int. J. Syst. Evol. Microbiol.">
        <title>Ramlibacter alkalitolerans sp. nov., alkali-tolerant bacterium isolated from soil of ginseng.</title>
        <authorList>
            <person name="Lee D.H."/>
            <person name="Cha C.J."/>
        </authorList>
    </citation>
    <scope>NUCLEOTIDE SEQUENCE [LARGE SCALE GENOMIC DNA]</scope>
    <source>
        <strain evidence="2 3">KACC 19305</strain>
    </source>
</reference>
<name>A0ABS1JPF4_9BURK</name>
<evidence type="ECO:0000313" key="2">
    <source>
        <dbReference type="EMBL" id="MBL0426026.1"/>
    </source>
</evidence>
<evidence type="ECO:0000256" key="1">
    <source>
        <dbReference type="SAM" id="Phobius"/>
    </source>
</evidence>
<sequence length="98" mass="10967">MVTRMMWIAWPAFMAACVLELMVFAVVDPAELQWAGHNLRLSRQAAYTFAFFAFWIVCSGACVLTTLLRLEPAELNRCPYPRDQRPAACPGESGAMPL</sequence>
<gene>
    <name evidence="2" type="ORF">JI746_13005</name>
</gene>
<dbReference type="Proteomes" id="UP000622707">
    <property type="component" value="Unassembled WGS sequence"/>
</dbReference>
<evidence type="ECO:0008006" key="4">
    <source>
        <dbReference type="Google" id="ProtNLM"/>
    </source>
</evidence>
<evidence type="ECO:0000313" key="3">
    <source>
        <dbReference type="Proteomes" id="UP000622707"/>
    </source>
</evidence>
<organism evidence="2 3">
    <name type="scientific">Ramlibacter alkalitolerans</name>
    <dbReference type="NCBI Taxonomy" id="2039631"/>
    <lineage>
        <taxon>Bacteria</taxon>
        <taxon>Pseudomonadati</taxon>
        <taxon>Pseudomonadota</taxon>
        <taxon>Betaproteobacteria</taxon>
        <taxon>Burkholderiales</taxon>
        <taxon>Comamonadaceae</taxon>
        <taxon>Ramlibacter</taxon>
    </lineage>
</organism>
<protein>
    <recommendedName>
        <fullName evidence="4">Transmembrane protein</fullName>
    </recommendedName>
</protein>
<keyword evidence="1" id="KW-1133">Transmembrane helix</keyword>
<dbReference type="EMBL" id="JAEQND010000006">
    <property type="protein sequence ID" value="MBL0426026.1"/>
    <property type="molecule type" value="Genomic_DNA"/>
</dbReference>
<accession>A0ABS1JPF4</accession>
<dbReference type="RefSeq" id="WP_201689988.1">
    <property type="nucleotide sequence ID" value="NZ_JAEQND010000006.1"/>
</dbReference>
<proteinExistence type="predicted"/>
<comment type="caution">
    <text evidence="2">The sequence shown here is derived from an EMBL/GenBank/DDBJ whole genome shotgun (WGS) entry which is preliminary data.</text>
</comment>
<feature type="transmembrane region" description="Helical" evidence="1">
    <location>
        <begin position="7"/>
        <end position="27"/>
    </location>
</feature>